<sequence length="63" mass="7056">MISVETKFDAWPALNNSSQPIRDVEFTSGDSSLTTSVDQVTELMLQLTVLKEKLFLAKKTPVR</sequence>
<reference evidence="1" key="1">
    <citation type="submission" date="2021-11" db="EMBL/GenBank/DDBJ databases">
        <authorList>
            <person name="Schell T."/>
        </authorList>
    </citation>
    <scope>NUCLEOTIDE SEQUENCE</scope>
    <source>
        <strain evidence="1">M5</strain>
    </source>
</reference>
<dbReference type="Proteomes" id="UP000789390">
    <property type="component" value="Unassembled WGS sequence"/>
</dbReference>
<comment type="caution">
    <text evidence="1">The sequence shown here is derived from an EMBL/GenBank/DDBJ whole genome shotgun (WGS) entry which is preliminary data.</text>
</comment>
<dbReference type="AlphaFoldDB" id="A0A8J2RZ96"/>
<dbReference type="EMBL" id="CAKKLH010000314">
    <property type="protein sequence ID" value="CAH0111404.1"/>
    <property type="molecule type" value="Genomic_DNA"/>
</dbReference>
<dbReference type="OrthoDB" id="8195867at2759"/>
<protein>
    <submittedName>
        <fullName evidence="1">Uncharacterized protein</fullName>
    </submittedName>
</protein>
<keyword evidence="2" id="KW-1185">Reference proteome</keyword>
<accession>A0A8J2RZ96</accession>
<organism evidence="1 2">
    <name type="scientific">Daphnia galeata</name>
    <dbReference type="NCBI Taxonomy" id="27404"/>
    <lineage>
        <taxon>Eukaryota</taxon>
        <taxon>Metazoa</taxon>
        <taxon>Ecdysozoa</taxon>
        <taxon>Arthropoda</taxon>
        <taxon>Crustacea</taxon>
        <taxon>Branchiopoda</taxon>
        <taxon>Diplostraca</taxon>
        <taxon>Cladocera</taxon>
        <taxon>Anomopoda</taxon>
        <taxon>Daphniidae</taxon>
        <taxon>Daphnia</taxon>
    </lineage>
</organism>
<evidence type="ECO:0000313" key="1">
    <source>
        <dbReference type="EMBL" id="CAH0111404.1"/>
    </source>
</evidence>
<name>A0A8J2RZ96_9CRUS</name>
<evidence type="ECO:0000313" key="2">
    <source>
        <dbReference type="Proteomes" id="UP000789390"/>
    </source>
</evidence>
<proteinExistence type="predicted"/>
<gene>
    <name evidence="1" type="ORF">DGAL_LOCUS15049</name>
</gene>